<keyword evidence="1" id="KW-0812">Transmembrane</keyword>
<name>A0A9E8S1N6_9CAUD</name>
<keyword evidence="1" id="KW-1133">Transmembrane helix</keyword>
<feature type="transmembrane region" description="Helical" evidence="1">
    <location>
        <begin position="108"/>
        <end position="127"/>
    </location>
</feature>
<reference evidence="2" key="1">
    <citation type="submission" date="2022-10" db="EMBL/GenBank/DDBJ databases">
        <authorList>
            <person name="Roth M.A."/>
            <person name="Wohlstadter N.E."/>
            <person name="Arguedas X."/>
            <person name="Leighton H.R."/>
            <person name="Msuya J.A."/>
            <person name="Pravda N."/>
            <person name="Shaffer C.D."/>
            <person name="Weston-Hafer K.A."/>
            <person name="Russell D.A."/>
            <person name="Jacobs-Sera D."/>
            <person name="Hatfull G.F."/>
        </authorList>
    </citation>
    <scope>NUCLEOTIDE SEQUENCE</scope>
</reference>
<dbReference type="GeneID" id="80020199"/>
<evidence type="ECO:0000313" key="3">
    <source>
        <dbReference type="Proteomes" id="UP001163413"/>
    </source>
</evidence>
<keyword evidence="1" id="KW-0472">Membrane</keyword>
<feature type="transmembrane region" description="Helical" evidence="1">
    <location>
        <begin position="12"/>
        <end position="30"/>
    </location>
</feature>
<dbReference type="RefSeq" id="YP_010755540.1">
    <property type="nucleotide sequence ID" value="NC_073472.1"/>
</dbReference>
<proteinExistence type="predicted"/>
<dbReference type="KEGG" id="vg:80020199"/>
<evidence type="ECO:0000256" key="1">
    <source>
        <dbReference type="SAM" id="Phobius"/>
    </source>
</evidence>
<dbReference type="EMBL" id="OP751148">
    <property type="protein sequence ID" value="WAB08795.1"/>
    <property type="molecule type" value="Genomic_DNA"/>
</dbReference>
<feature type="transmembrane region" description="Helical" evidence="1">
    <location>
        <begin position="45"/>
        <end position="65"/>
    </location>
</feature>
<sequence length="262" mass="27610">MSTSATPWYIKGILYVALPAACIAALYLSIPGEVALARTAGWSEHYAPAMPVCLSVYALSAGAIATYRRKMELPGQVTALVGSLMALLLAMSAQSISHLIEQSYVGTSAALVVAVSCVPPLTIAHLVHMAETPAQVKTASQQMAELVGMIDYLSVELTQVLSTHTDEALTYSRSLSEGYDKLTEDVRALGEDVESVAESIATRINPKRGGGPKKAVPEDQIQAAARELKARGKKITGPNLAKILGVGESTAARYISQGLARA</sequence>
<gene>
    <name evidence="2" type="primary">8</name>
    <name evidence="2" type="ORF">SEA_SUCCESS_8</name>
</gene>
<accession>A0A9E8S1N6</accession>
<dbReference type="Proteomes" id="UP001163413">
    <property type="component" value="Segment"/>
</dbReference>
<protein>
    <submittedName>
        <fullName evidence="2">Membrane protein</fullName>
    </submittedName>
</protein>
<keyword evidence="3" id="KW-1185">Reference proteome</keyword>
<organism evidence="2 3">
    <name type="scientific">Streptomyces phage Success</name>
    <dbReference type="NCBI Taxonomy" id="2999013"/>
    <lineage>
        <taxon>Viruses</taxon>
        <taxon>Duplodnaviria</taxon>
        <taxon>Heunggongvirae</taxon>
        <taxon>Uroviricota</taxon>
        <taxon>Caudoviricetes</taxon>
        <taxon>Successvirus</taxon>
        <taxon>Successvirus success</taxon>
    </lineage>
</organism>
<evidence type="ECO:0000313" key="2">
    <source>
        <dbReference type="EMBL" id="WAB08795.1"/>
    </source>
</evidence>
<feature type="transmembrane region" description="Helical" evidence="1">
    <location>
        <begin position="77"/>
        <end position="96"/>
    </location>
</feature>